<proteinExistence type="predicted"/>
<sequence>VKRVGRDRFVATVLIAIANGGRTELLPLVERLKLDPAAEVREMATWAASALGGESASQL</sequence>
<comment type="caution">
    <text evidence="1">The sequence shown here is derived from an EMBL/GenBank/DDBJ whole genome shotgun (WGS) entry which is preliminary data.</text>
</comment>
<accession>S9TTU0</accession>
<gene>
    <name evidence="1" type="ORF">K678_08274</name>
</gene>
<reference evidence="1" key="1">
    <citation type="submission" date="2013-04" db="EMBL/GenBank/DDBJ databases">
        <authorList>
            <person name="Kuznetsov B."/>
            <person name="Ivanovsky R."/>
        </authorList>
    </citation>
    <scope>NUCLEOTIDE SEQUENCE [LARGE SCALE GENOMIC DNA]</scope>
    <source>
        <strain evidence="1">MGU-K5</strain>
    </source>
</reference>
<evidence type="ECO:0000313" key="1">
    <source>
        <dbReference type="EMBL" id="EPY01920.1"/>
    </source>
</evidence>
<dbReference type="EMBL" id="AQPH01000025">
    <property type="protein sequence ID" value="EPY01920.1"/>
    <property type="molecule type" value="Genomic_DNA"/>
</dbReference>
<name>S9TTU0_MAGFU</name>
<dbReference type="Proteomes" id="UP000015350">
    <property type="component" value="Unassembled WGS sequence"/>
</dbReference>
<organism evidence="1">
    <name type="scientific">Magnetospirillum fulvum MGU-K5</name>
    <dbReference type="NCBI Taxonomy" id="1316936"/>
    <lineage>
        <taxon>Bacteria</taxon>
        <taxon>Pseudomonadati</taxon>
        <taxon>Pseudomonadota</taxon>
        <taxon>Alphaproteobacteria</taxon>
        <taxon>Rhodospirillales</taxon>
        <taxon>Rhodospirillaceae</taxon>
        <taxon>Magnetospirillum</taxon>
    </lineage>
</organism>
<dbReference type="AlphaFoldDB" id="S9TTU0"/>
<feature type="non-terminal residue" evidence="1">
    <location>
        <position position="1"/>
    </location>
</feature>
<protein>
    <submittedName>
        <fullName evidence="1">Iron-sulfur cluster-binding protein</fullName>
    </submittedName>
</protein>